<feature type="region of interest" description="Disordered" evidence="6">
    <location>
        <begin position="107"/>
        <end position="129"/>
    </location>
</feature>
<name>A0AAD7KRB2_QUISA</name>
<evidence type="ECO:0000256" key="4">
    <source>
        <dbReference type="ARBA" id="ARBA00023242"/>
    </source>
</evidence>
<dbReference type="KEGG" id="qsa:O6P43_033963"/>
<evidence type="ECO:0000256" key="2">
    <source>
        <dbReference type="ARBA" id="ARBA00023015"/>
    </source>
</evidence>
<dbReference type="GO" id="GO:0005634">
    <property type="term" value="C:nucleus"/>
    <property type="evidence" value="ECO:0007669"/>
    <property type="project" value="UniProtKB-SubCell"/>
</dbReference>
<keyword evidence="2" id="KW-0805">Transcription regulation</keyword>
<dbReference type="AlphaFoldDB" id="A0AAD7KRB2"/>
<protein>
    <submittedName>
        <fullName evidence="8">Transcription factor bHLH18</fullName>
    </submittedName>
</protein>
<organism evidence="8 9">
    <name type="scientific">Quillaja saponaria</name>
    <name type="common">Soap bark tree</name>
    <dbReference type="NCBI Taxonomy" id="32244"/>
    <lineage>
        <taxon>Eukaryota</taxon>
        <taxon>Viridiplantae</taxon>
        <taxon>Streptophyta</taxon>
        <taxon>Embryophyta</taxon>
        <taxon>Tracheophyta</taxon>
        <taxon>Spermatophyta</taxon>
        <taxon>Magnoliopsida</taxon>
        <taxon>eudicotyledons</taxon>
        <taxon>Gunneridae</taxon>
        <taxon>Pentapetalae</taxon>
        <taxon>rosids</taxon>
        <taxon>fabids</taxon>
        <taxon>Fabales</taxon>
        <taxon>Quillajaceae</taxon>
        <taxon>Quillaja</taxon>
    </lineage>
</organism>
<evidence type="ECO:0000256" key="5">
    <source>
        <dbReference type="SAM" id="Coils"/>
    </source>
</evidence>
<sequence length="361" mass="40341">MMEISSAKWLSELEMEDPANLIHPYQMNSFGYPFDGLDFQSFSGESYSSYQCLDTRSTQNFNSLPIINEAPQVLEIRPAKQLKTNSWNSCTTEANINKAASSTSGSTQLISFDQHNSNSSSVQLSGVKRPKAEDGYNGSLDFAGLVSQGSYLDHDKNCLPKYSQGNNNKKIGGTMTRSPLHAQDHVMAERKRREKLNQRFIALSAIVPGLKKMDKASVLGDAIKYVKQLQERVNSLEEKVAKKTVESVVFVKRSILSADDDTSSSDENFDSRSNQLPLPEIEVRLSDKNVLIRVHCEKQIGCVTKILSQIEKLHLNVHNSCALPFGNTTLDITIVAEMNEEYSMTAKDLVRNLKESLLQFM</sequence>
<dbReference type="Gene3D" id="4.10.280.10">
    <property type="entry name" value="Helix-loop-helix DNA-binding domain"/>
    <property type="match status" value="1"/>
</dbReference>
<evidence type="ECO:0000256" key="3">
    <source>
        <dbReference type="ARBA" id="ARBA00023163"/>
    </source>
</evidence>
<keyword evidence="3" id="KW-0804">Transcription</keyword>
<keyword evidence="5" id="KW-0175">Coiled coil</keyword>
<dbReference type="SMART" id="SM00353">
    <property type="entry name" value="HLH"/>
    <property type="match status" value="1"/>
</dbReference>
<proteinExistence type="predicted"/>
<dbReference type="InterPro" id="IPR011598">
    <property type="entry name" value="bHLH_dom"/>
</dbReference>
<gene>
    <name evidence="8" type="ORF">O6P43_033963</name>
</gene>
<keyword evidence="4" id="KW-0539">Nucleus</keyword>
<feature type="compositionally biased region" description="Polar residues" evidence="6">
    <location>
        <begin position="107"/>
        <end position="124"/>
    </location>
</feature>
<evidence type="ECO:0000313" key="9">
    <source>
        <dbReference type="Proteomes" id="UP001163823"/>
    </source>
</evidence>
<dbReference type="InterPro" id="IPR036638">
    <property type="entry name" value="HLH_DNA-bd_sf"/>
</dbReference>
<dbReference type="SUPFAM" id="SSF47459">
    <property type="entry name" value="HLH, helix-loop-helix DNA-binding domain"/>
    <property type="match status" value="1"/>
</dbReference>
<evidence type="ECO:0000256" key="6">
    <source>
        <dbReference type="SAM" id="MobiDB-lite"/>
    </source>
</evidence>
<dbReference type="Pfam" id="PF00010">
    <property type="entry name" value="HLH"/>
    <property type="match status" value="1"/>
</dbReference>
<dbReference type="GO" id="GO:0046983">
    <property type="term" value="F:protein dimerization activity"/>
    <property type="evidence" value="ECO:0007669"/>
    <property type="project" value="InterPro"/>
</dbReference>
<dbReference type="InterPro" id="IPR054502">
    <property type="entry name" value="bHLH-TF_ACT-like_plant"/>
</dbReference>
<dbReference type="InterPro" id="IPR052610">
    <property type="entry name" value="bHLH_transcription_regulator"/>
</dbReference>
<evidence type="ECO:0000256" key="1">
    <source>
        <dbReference type="ARBA" id="ARBA00004123"/>
    </source>
</evidence>
<dbReference type="PANTHER" id="PTHR45959:SF72">
    <property type="entry name" value="BHLH DOMAIN-CONTAINING PROTEIN"/>
    <property type="match status" value="1"/>
</dbReference>
<feature type="domain" description="BHLH" evidence="7">
    <location>
        <begin position="180"/>
        <end position="229"/>
    </location>
</feature>
<dbReference type="CDD" id="cd11452">
    <property type="entry name" value="bHLH_AtNAI1_like"/>
    <property type="match status" value="1"/>
</dbReference>
<accession>A0AAD7KRB2</accession>
<comment type="subcellular location">
    <subcellularLocation>
        <location evidence="1">Nucleus</location>
    </subcellularLocation>
</comment>
<feature type="coiled-coil region" evidence="5">
    <location>
        <begin position="219"/>
        <end position="246"/>
    </location>
</feature>
<dbReference type="PANTHER" id="PTHR45959">
    <property type="entry name" value="BHLH TRANSCRIPTION FACTOR"/>
    <property type="match status" value="1"/>
</dbReference>
<comment type="caution">
    <text evidence="8">The sequence shown here is derived from an EMBL/GenBank/DDBJ whole genome shotgun (WGS) entry which is preliminary data.</text>
</comment>
<evidence type="ECO:0000259" key="7">
    <source>
        <dbReference type="PROSITE" id="PS50888"/>
    </source>
</evidence>
<dbReference type="GO" id="GO:0080090">
    <property type="term" value="P:regulation of primary metabolic process"/>
    <property type="evidence" value="ECO:0007669"/>
    <property type="project" value="UniProtKB-ARBA"/>
</dbReference>
<dbReference type="Proteomes" id="UP001163823">
    <property type="component" value="Chromosome 14"/>
</dbReference>
<dbReference type="EMBL" id="JARAOO010000014">
    <property type="protein sequence ID" value="KAJ7944589.1"/>
    <property type="molecule type" value="Genomic_DNA"/>
</dbReference>
<dbReference type="Pfam" id="PF22754">
    <property type="entry name" value="bHLH-TF_ACT-like_plant"/>
    <property type="match status" value="1"/>
</dbReference>
<evidence type="ECO:0000313" key="8">
    <source>
        <dbReference type="EMBL" id="KAJ7944589.1"/>
    </source>
</evidence>
<dbReference type="PROSITE" id="PS50888">
    <property type="entry name" value="BHLH"/>
    <property type="match status" value="1"/>
</dbReference>
<keyword evidence="9" id="KW-1185">Reference proteome</keyword>
<reference evidence="8" key="1">
    <citation type="journal article" date="2023" name="Science">
        <title>Elucidation of the pathway for biosynthesis of saponin adjuvants from the soapbark tree.</title>
        <authorList>
            <person name="Reed J."/>
            <person name="Orme A."/>
            <person name="El-Demerdash A."/>
            <person name="Owen C."/>
            <person name="Martin L.B.B."/>
            <person name="Misra R.C."/>
            <person name="Kikuchi S."/>
            <person name="Rejzek M."/>
            <person name="Martin A.C."/>
            <person name="Harkess A."/>
            <person name="Leebens-Mack J."/>
            <person name="Louveau T."/>
            <person name="Stephenson M.J."/>
            <person name="Osbourn A."/>
        </authorList>
    </citation>
    <scope>NUCLEOTIDE SEQUENCE</scope>
    <source>
        <strain evidence="8">S10</strain>
    </source>
</reference>